<feature type="compositionally biased region" description="Basic and acidic residues" evidence="1">
    <location>
        <begin position="1"/>
        <end position="12"/>
    </location>
</feature>
<accession>A0ABV8LT97</accession>
<name>A0ABV8LT97_9ACTN</name>
<evidence type="ECO:0000313" key="3">
    <source>
        <dbReference type="Proteomes" id="UP001595816"/>
    </source>
</evidence>
<comment type="caution">
    <text evidence="2">The sequence shown here is derived from an EMBL/GenBank/DDBJ whole genome shotgun (WGS) entry which is preliminary data.</text>
</comment>
<protein>
    <submittedName>
        <fullName evidence="2">Uncharacterized protein</fullName>
    </submittedName>
</protein>
<organism evidence="2 3">
    <name type="scientific">Hamadaea flava</name>
    <dbReference type="NCBI Taxonomy" id="1742688"/>
    <lineage>
        <taxon>Bacteria</taxon>
        <taxon>Bacillati</taxon>
        <taxon>Actinomycetota</taxon>
        <taxon>Actinomycetes</taxon>
        <taxon>Micromonosporales</taxon>
        <taxon>Micromonosporaceae</taxon>
        <taxon>Hamadaea</taxon>
    </lineage>
</organism>
<dbReference type="EMBL" id="JBHSAY010000009">
    <property type="protein sequence ID" value="MFC4133049.1"/>
    <property type="molecule type" value="Genomic_DNA"/>
</dbReference>
<reference evidence="3" key="1">
    <citation type="journal article" date="2019" name="Int. J. Syst. Evol. Microbiol.">
        <title>The Global Catalogue of Microorganisms (GCM) 10K type strain sequencing project: providing services to taxonomists for standard genome sequencing and annotation.</title>
        <authorList>
            <consortium name="The Broad Institute Genomics Platform"/>
            <consortium name="The Broad Institute Genome Sequencing Center for Infectious Disease"/>
            <person name="Wu L."/>
            <person name="Ma J."/>
        </authorList>
    </citation>
    <scope>NUCLEOTIDE SEQUENCE [LARGE SCALE GENOMIC DNA]</scope>
    <source>
        <strain evidence="3">CGMCC 4.7289</strain>
    </source>
</reference>
<dbReference type="Proteomes" id="UP001595816">
    <property type="component" value="Unassembled WGS sequence"/>
</dbReference>
<sequence length="126" mass="12851">MERVEHRQDKPGLGEVSYEQPPDGPLFLRRSIVATTALALAKAHVPAGAAEPCERCGQPSPCPTAIHAGEVVRLSMPRPAVPAVPVAAVPVATGSVAGVSAAQVLGLDSSGAPATRSMLGLLDEEL</sequence>
<proteinExistence type="predicted"/>
<evidence type="ECO:0000256" key="1">
    <source>
        <dbReference type="SAM" id="MobiDB-lite"/>
    </source>
</evidence>
<evidence type="ECO:0000313" key="2">
    <source>
        <dbReference type="EMBL" id="MFC4133049.1"/>
    </source>
</evidence>
<keyword evidence="3" id="KW-1185">Reference proteome</keyword>
<feature type="region of interest" description="Disordered" evidence="1">
    <location>
        <begin position="1"/>
        <end position="23"/>
    </location>
</feature>
<gene>
    <name evidence="2" type="ORF">ACFOZ4_20750</name>
</gene>
<dbReference type="RefSeq" id="WP_253751900.1">
    <property type="nucleotide sequence ID" value="NZ_JAMZDZ010000001.1"/>
</dbReference>